<feature type="transmembrane region" description="Helical" evidence="1">
    <location>
        <begin position="30"/>
        <end position="51"/>
    </location>
</feature>
<organism evidence="2">
    <name type="scientific">Sipha flava</name>
    <name type="common">yellow sugarcane aphid</name>
    <dbReference type="NCBI Taxonomy" id="143950"/>
    <lineage>
        <taxon>Eukaryota</taxon>
        <taxon>Metazoa</taxon>
        <taxon>Ecdysozoa</taxon>
        <taxon>Arthropoda</taxon>
        <taxon>Hexapoda</taxon>
        <taxon>Insecta</taxon>
        <taxon>Pterygota</taxon>
        <taxon>Neoptera</taxon>
        <taxon>Paraneoptera</taxon>
        <taxon>Hemiptera</taxon>
        <taxon>Sternorrhyncha</taxon>
        <taxon>Aphidomorpha</taxon>
        <taxon>Aphidoidea</taxon>
        <taxon>Aphididae</taxon>
        <taxon>Sipha</taxon>
    </lineage>
</organism>
<dbReference type="AlphaFoldDB" id="A0A2S2Q550"/>
<evidence type="ECO:0000256" key="1">
    <source>
        <dbReference type="SAM" id="Phobius"/>
    </source>
</evidence>
<dbReference type="EMBL" id="GGMS01003099">
    <property type="protein sequence ID" value="MBY72302.1"/>
    <property type="molecule type" value="Transcribed_RNA"/>
</dbReference>
<name>A0A2S2Q550_9HEMI</name>
<gene>
    <name evidence="2" type="ORF">g.11694</name>
</gene>
<proteinExistence type="predicted"/>
<reference evidence="2" key="1">
    <citation type="submission" date="2018-04" db="EMBL/GenBank/DDBJ databases">
        <title>Transcriptome assembly of Sipha flava.</title>
        <authorList>
            <person name="Scully E.D."/>
            <person name="Geib S.M."/>
            <person name="Palmer N.A."/>
            <person name="Koch K."/>
            <person name="Bradshaw J."/>
            <person name="Heng-Moss T."/>
            <person name="Sarath G."/>
        </authorList>
    </citation>
    <scope>NUCLEOTIDE SEQUENCE</scope>
</reference>
<keyword evidence="1" id="KW-0812">Transmembrane</keyword>
<keyword evidence="1" id="KW-0472">Membrane</keyword>
<feature type="transmembrane region" description="Helical" evidence="1">
    <location>
        <begin position="57"/>
        <end position="77"/>
    </location>
</feature>
<evidence type="ECO:0000313" key="2">
    <source>
        <dbReference type="EMBL" id="MBY72302.1"/>
    </source>
</evidence>
<protein>
    <submittedName>
        <fullName evidence="2">Uncharacterized protein</fullName>
    </submittedName>
</protein>
<keyword evidence="1" id="KW-1133">Transmembrane helix</keyword>
<sequence>MMIMVMIKNKRNTNPIRRVGLVRGRRNERVYIYIYICVCVCVCVYVVLIIHTHMLAAFARVFFFIIYIIVFLLRLAAVADPSTKFLDPSGVPIHLYILRGGAARYFYEQKSFLVPLLTYPSP</sequence>
<accession>A0A2S2Q550</accession>